<dbReference type="AlphaFoldDB" id="A0A0K9NH90"/>
<protein>
    <submittedName>
        <fullName evidence="2">Uncharacterized protein</fullName>
    </submittedName>
</protein>
<gene>
    <name evidence="2" type="ORF">ZOSMA_99G00290</name>
</gene>
<accession>A0A0K9NH90</accession>
<keyword evidence="3" id="KW-1185">Reference proteome</keyword>
<evidence type="ECO:0000256" key="1">
    <source>
        <dbReference type="SAM" id="MobiDB-lite"/>
    </source>
</evidence>
<dbReference type="Proteomes" id="UP000036987">
    <property type="component" value="Unassembled WGS sequence"/>
</dbReference>
<feature type="region of interest" description="Disordered" evidence="1">
    <location>
        <begin position="1"/>
        <end position="31"/>
    </location>
</feature>
<evidence type="ECO:0000313" key="3">
    <source>
        <dbReference type="Proteomes" id="UP000036987"/>
    </source>
</evidence>
<comment type="caution">
    <text evidence="2">The sequence shown here is derived from an EMBL/GenBank/DDBJ whole genome shotgun (WGS) entry which is preliminary data.</text>
</comment>
<dbReference type="EMBL" id="LFYR01002227">
    <property type="protein sequence ID" value="KMZ56099.1"/>
    <property type="molecule type" value="Genomic_DNA"/>
</dbReference>
<feature type="region of interest" description="Disordered" evidence="1">
    <location>
        <begin position="104"/>
        <end position="125"/>
    </location>
</feature>
<organism evidence="2 3">
    <name type="scientific">Zostera marina</name>
    <name type="common">Eelgrass</name>
    <dbReference type="NCBI Taxonomy" id="29655"/>
    <lineage>
        <taxon>Eukaryota</taxon>
        <taxon>Viridiplantae</taxon>
        <taxon>Streptophyta</taxon>
        <taxon>Embryophyta</taxon>
        <taxon>Tracheophyta</taxon>
        <taxon>Spermatophyta</taxon>
        <taxon>Magnoliopsida</taxon>
        <taxon>Liliopsida</taxon>
        <taxon>Zosteraceae</taxon>
        <taxon>Zostera</taxon>
    </lineage>
</organism>
<reference evidence="3" key="1">
    <citation type="journal article" date="2016" name="Nature">
        <title>The genome of the seagrass Zostera marina reveals angiosperm adaptation to the sea.</title>
        <authorList>
            <person name="Olsen J.L."/>
            <person name="Rouze P."/>
            <person name="Verhelst B."/>
            <person name="Lin Y.-C."/>
            <person name="Bayer T."/>
            <person name="Collen J."/>
            <person name="Dattolo E."/>
            <person name="De Paoli E."/>
            <person name="Dittami S."/>
            <person name="Maumus F."/>
            <person name="Michel G."/>
            <person name="Kersting A."/>
            <person name="Lauritano C."/>
            <person name="Lohaus R."/>
            <person name="Toepel M."/>
            <person name="Tonon T."/>
            <person name="Vanneste K."/>
            <person name="Amirebrahimi M."/>
            <person name="Brakel J."/>
            <person name="Bostroem C."/>
            <person name="Chovatia M."/>
            <person name="Grimwood J."/>
            <person name="Jenkins J.W."/>
            <person name="Jueterbock A."/>
            <person name="Mraz A."/>
            <person name="Stam W.T."/>
            <person name="Tice H."/>
            <person name="Bornberg-Bauer E."/>
            <person name="Green P.J."/>
            <person name="Pearson G.A."/>
            <person name="Procaccini G."/>
            <person name="Duarte C.M."/>
            <person name="Schmutz J."/>
            <person name="Reusch T.B.H."/>
            <person name="Van de Peer Y."/>
        </authorList>
    </citation>
    <scope>NUCLEOTIDE SEQUENCE [LARGE SCALE GENOMIC DNA]</scope>
    <source>
        <strain evidence="3">cv. Finnish</strain>
    </source>
</reference>
<evidence type="ECO:0000313" key="2">
    <source>
        <dbReference type="EMBL" id="KMZ56099.1"/>
    </source>
</evidence>
<sequence>MTSSNSDKSKENLLGSDVRGSVHPSVVESERVKPDRVVEDIIKDVDFDFSVYDRESSPDPDQFILSKRKSCRGDKPKTSKRKRIDNDFNSTLKKLMEEDRKKMIAKKSGRSPVIQKNSRRMKKKM</sequence>
<name>A0A0K9NH90_ZOSMR</name>
<proteinExistence type="predicted"/>